<dbReference type="InterPro" id="IPR026960">
    <property type="entry name" value="RVT-Znf"/>
</dbReference>
<evidence type="ECO:0000259" key="1">
    <source>
        <dbReference type="Pfam" id="PF13966"/>
    </source>
</evidence>
<dbReference type="AlphaFoldDB" id="A0A7J8Y3L8"/>
<dbReference type="Proteomes" id="UP000593577">
    <property type="component" value="Unassembled WGS sequence"/>
</dbReference>
<feature type="non-terminal residue" evidence="2">
    <location>
        <position position="1"/>
    </location>
</feature>
<feature type="domain" description="Reverse transcriptase zinc-binding" evidence="1">
    <location>
        <begin position="94"/>
        <end position="182"/>
    </location>
</feature>
<gene>
    <name evidence="2" type="ORF">Goari_004488</name>
</gene>
<comment type="caution">
    <text evidence="2">The sequence shown here is derived from an EMBL/GenBank/DDBJ whole genome shotgun (WGS) entry which is preliminary data.</text>
</comment>
<dbReference type="EMBL" id="JABFAA010000010">
    <property type="protein sequence ID" value="MBA0694167.1"/>
    <property type="molecule type" value="Genomic_DNA"/>
</dbReference>
<accession>A0A7J8Y3L8</accession>
<protein>
    <recommendedName>
        <fullName evidence="1">Reverse transcriptase zinc-binding domain-containing protein</fullName>
    </recommendedName>
</protein>
<organism evidence="2 3">
    <name type="scientific">Gossypium aridum</name>
    <name type="common">American cotton</name>
    <name type="synonym">Erioxylum aridum</name>
    <dbReference type="NCBI Taxonomy" id="34290"/>
    <lineage>
        <taxon>Eukaryota</taxon>
        <taxon>Viridiplantae</taxon>
        <taxon>Streptophyta</taxon>
        <taxon>Embryophyta</taxon>
        <taxon>Tracheophyta</taxon>
        <taxon>Spermatophyta</taxon>
        <taxon>Magnoliopsida</taxon>
        <taxon>eudicotyledons</taxon>
        <taxon>Gunneridae</taxon>
        <taxon>Pentapetalae</taxon>
        <taxon>rosids</taxon>
        <taxon>malvids</taxon>
        <taxon>Malvales</taxon>
        <taxon>Malvaceae</taxon>
        <taxon>Malvoideae</taxon>
        <taxon>Gossypium</taxon>
    </lineage>
</organism>
<name>A0A7J8Y3L8_GOSAI</name>
<evidence type="ECO:0000313" key="3">
    <source>
        <dbReference type="Proteomes" id="UP000593577"/>
    </source>
</evidence>
<reference evidence="2 3" key="1">
    <citation type="journal article" date="2019" name="Genome Biol. Evol.">
        <title>Insights into the evolution of the New World diploid cottons (Gossypium, subgenus Houzingenia) based on genome sequencing.</title>
        <authorList>
            <person name="Grover C.E."/>
            <person name="Arick M.A. 2nd"/>
            <person name="Thrash A."/>
            <person name="Conover J.L."/>
            <person name="Sanders W.S."/>
            <person name="Peterson D.G."/>
            <person name="Frelichowski J.E."/>
            <person name="Scheffler J.A."/>
            <person name="Scheffler B.E."/>
            <person name="Wendel J.F."/>
        </authorList>
    </citation>
    <scope>NUCLEOTIDE SEQUENCE [LARGE SCALE GENOMIC DNA]</scope>
    <source>
        <strain evidence="2">185</strain>
        <tissue evidence="2">Leaf</tissue>
    </source>
</reference>
<keyword evidence="3" id="KW-1185">Reference proteome</keyword>
<sequence length="218" mass="25263">MGVRWRIGDSKAVNIWNDAWLPRLGNGRVQCQHIDIRYSMVSDLIDRDFVTWKHDAIRSLFGEEQLERILSIPLANSEPQDELILRGDNTGIYTVISGYKWLITGEGSRIQNKFLYQFFTKIWALNVPSKIRIHMWKVANEFLPVLHNLRARKLVVNTFCLIYQVEKETVSHLFQDCSFIQQENISDLIMAKVKLCLQAVTMAEEMGFQDICVEGDAL</sequence>
<dbReference type="Pfam" id="PF13966">
    <property type="entry name" value="zf-RVT"/>
    <property type="match status" value="1"/>
</dbReference>
<proteinExistence type="predicted"/>
<evidence type="ECO:0000313" key="2">
    <source>
        <dbReference type="EMBL" id="MBA0694167.1"/>
    </source>
</evidence>